<evidence type="ECO:0000313" key="1">
    <source>
        <dbReference type="EMBL" id="MBW0491661.1"/>
    </source>
</evidence>
<name>A0A9Q3D0C7_9BASI</name>
<accession>A0A9Q3D0C7</accession>
<proteinExistence type="predicted"/>
<sequence length="74" mass="8809">MSRNRKILRNFLHCIKSSRQLLLNNFCTRAFQSARLVILRVALPEYYNFVSIRCSPLVLLFLQDFPKLDQLTQH</sequence>
<evidence type="ECO:0000313" key="2">
    <source>
        <dbReference type="Proteomes" id="UP000765509"/>
    </source>
</evidence>
<dbReference type="EMBL" id="AVOT02011198">
    <property type="protein sequence ID" value="MBW0491661.1"/>
    <property type="molecule type" value="Genomic_DNA"/>
</dbReference>
<organism evidence="1 2">
    <name type="scientific">Austropuccinia psidii MF-1</name>
    <dbReference type="NCBI Taxonomy" id="1389203"/>
    <lineage>
        <taxon>Eukaryota</taxon>
        <taxon>Fungi</taxon>
        <taxon>Dikarya</taxon>
        <taxon>Basidiomycota</taxon>
        <taxon>Pucciniomycotina</taxon>
        <taxon>Pucciniomycetes</taxon>
        <taxon>Pucciniales</taxon>
        <taxon>Sphaerophragmiaceae</taxon>
        <taxon>Austropuccinia</taxon>
    </lineage>
</organism>
<dbReference type="AlphaFoldDB" id="A0A9Q3D0C7"/>
<keyword evidence="2" id="KW-1185">Reference proteome</keyword>
<comment type="caution">
    <text evidence="1">The sequence shown here is derived from an EMBL/GenBank/DDBJ whole genome shotgun (WGS) entry which is preliminary data.</text>
</comment>
<reference evidence="1" key="1">
    <citation type="submission" date="2021-03" db="EMBL/GenBank/DDBJ databases">
        <title>Draft genome sequence of rust myrtle Austropuccinia psidii MF-1, a brazilian biotype.</title>
        <authorList>
            <person name="Quecine M.C."/>
            <person name="Pachon D.M.R."/>
            <person name="Bonatelli M.L."/>
            <person name="Correr F.H."/>
            <person name="Franceschini L.M."/>
            <person name="Leite T.F."/>
            <person name="Margarido G.R.A."/>
            <person name="Almeida C.A."/>
            <person name="Ferrarezi J.A."/>
            <person name="Labate C.A."/>
        </authorList>
    </citation>
    <scope>NUCLEOTIDE SEQUENCE</scope>
    <source>
        <strain evidence="1">MF-1</strain>
    </source>
</reference>
<protein>
    <submittedName>
        <fullName evidence="1">Uncharacterized protein</fullName>
    </submittedName>
</protein>
<gene>
    <name evidence="1" type="ORF">O181_031376</name>
</gene>
<dbReference type="Proteomes" id="UP000765509">
    <property type="component" value="Unassembled WGS sequence"/>
</dbReference>